<dbReference type="Proteomes" id="UP000509771">
    <property type="component" value="Chromosome"/>
</dbReference>
<dbReference type="AlphaFoldDB" id="A0A7D5R004"/>
<evidence type="ECO:0000313" key="2">
    <source>
        <dbReference type="Proteomes" id="UP000509771"/>
    </source>
</evidence>
<reference evidence="1 2" key="1">
    <citation type="submission" date="2018-02" db="EMBL/GenBank/DDBJ databases">
        <title>Complete genome of Nitrosopumilus cobalaminigenes HCA1.</title>
        <authorList>
            <person name="Qin W."/>
            <person name="Zheng Y."/>
            <person name="Stahl D.A."/>
        </authorList>
    </citation>
    <scope>NUCLEOTIDE SEQUENCE [LARGE SCALE GENOMIC DNA]</scope>
    <source>
        <strain evidence="1 2">HCA1</strain>
    </source>
</reference>
<dbReference type="EMBL" id="CP026993">
    <property type="protein sequence ID" value="QLH02818.1"/>
    <property type="molecule type" value="Genomic_DNA"/>
</dbReference>
<evidence type="ECO:0000313" key="1">
    <source>
        <dbReference type="EMBL" id="QLH02818.1"/>
    </source>
</evidence>
<proteinExistence type="predicted"/>
<dbReference type="OrthoDB" id="4918at2157"/>
<name>A0A7D5R004_9ARCH</name>
<dbReference type="GeneID" id="56059210"/>
<gene>
    <name evidence="1" type="ORF">C5F47_04245</name>
</gene>
<dbReference type="KEGG" id="ncl:C5F47_04245"/>
<organism evidence="1 2">
    <name type="scientific">Nitrosopumilus cobalaminigenes</name>
    <dbReference type="NCBI Taxonomy" id="1470066"/>
    <lineage>
        <taxon>Archaea</taxon>
        <taxon>Nitrososphaerota</taxon>
        <taxon>Nitrososphaeria</taxon>
        <taxon>Nitrosopumilales</taxon>
        <taxon>Nitrosopumilaceae</taxon>
        <taxon>Nitrosopumilus</taxon>
    </lineage>
</organism>
<keyword evidence="2" id="KW-1185">Reference proteome</keyword>
<sequence length="177" mass="20990">MGDSVTLDWTPNFALKWSDFQAESNPAVFEDSHSVVKYRFTWIVNSDKINDKIVFMIEDIRIFTEFHPLLSWVRISESNDMLLNHEQGKFDLAELVKVENLPKLKAKFYNKHFPTRGQNEPQQKQFAKEDSGKMIHGEVEKLQKLFEEKCLKYHEDTKYGQNLEEQSKYDRLNNKIK</sequence>
<dbReference type="RefSeq" id="WP_179361663.1">
    <property type="nucleotide sequence ID" value="NZ_CP026993.1"/>
</dbReference>
<protein>
    <submittedName>
        <fullName evidence="1">Uncharacterized protein</fullName>
    </submittedName>
</protein>
<accession>A0A7D5R004</accession>